<sequence length="810" mass="92780">MFFLKYLINYLRRYYRVEHGLEYVEALRNLNRPSEVTIPNELIPAGVLMQLRGLLNLHVLSVNSDWVWPYWMERQSDPHDSSFIPRAMNVTYLNLTHRNWTAVGVLGGQREAIVDPRGAVTPWPNGWSLDTWLEVDQQLRFPSRLPDTQVSQELVEGIPWIRTTMKFPAATLVTEDWAVSVEGRACIVHLATLTNQTSSPLPCSLIFALRPTNPEGISIIKRLAYHTQGFLLVEDQLAVALIEKPAKWLLSTHRDGDVAHLFPRRSKSDPIVHCPVGLANACVSYPTTLQPGQSMSRIAVMPLEPTHPRFFPLQTVRGEHLLMTREDTRREWSEKLARGLQIEVPDARYQQCFNANKAFLLLLNDGYEITAGPFTYHRHWFRDAAYMLSALSRLGYHQEVAQVLSFYPLKQWKNGYFCSQKGEWDSTGQAIWSIMEHYRLTGDVNCLRDLYPAVRRGAIWIEKKRHDVTVSKTKPRGLMPAGFSAEHLGPNDHYYWDNFWSLKGLEDALEAARVLGIREDAEKFQSWAESYRRDILHAIQKDIEHSEVHALPAAPGRPPDAGMIGNICAAYPLQLFSITETQWLRRTLEFIRNHLFHGDGFYQEMIHSGINSYLTMQVAQCLVQLKDEEAFRLIDYMLELASPTWCWPEAIHPRTLGGCMGDGHHGWAAAEWLLLMRGLLIEEADDELHLTRLLPKSWTCPGQSVSLQNAPTYFGKVQLRVEFFKGYSRINFDADWRVPPRRVIWHLPARPVSVRDTETPVTLLTDGIAFCGERVSLEVQLEPTGRPDDAASEHPKIGVEEMPHRPPLRE</sequence>
<evidence type="ECO:0000256" key="1">
    <source>
        <dbReference type="SAM" id="MobiDB-lite"/>
    </source>
</evidence>
<gene>
    <name evidence="2" type="ORF">BRCON_0745</name>
</gene>
<dbReference type="InterPro" id="IPR012341">
    <property type="entry name" value="6hp_glycosidase-like_sf"/>
</dbReference>
<feature type="region of interest" description="Disordered" evidence="1">
    <location>
        <begin position="781"/>
        <end position="810"/>
    </location>
</feature>
<evidence type="ECO:0000313" key="3">
    <source>
        <dbReference type="Proteomes" id="UP000262583"/>
    </source>
</evidence>
<proteinExistence type="predicted"/>
<dbReference type="EMBL" id="CP030759">
    <property type="protein sequence ID" value="AXA35522.1"/>
    <property type="molecule type" value="Genomic_DNA"/>
</dbReference>
<dbReference type="KEGG" id="schv:BRCON_0745"/>
<dbReference type="Gene3D" id="1.50.10.10">
    <property type="match status" value="1"/>
</dbReference>
<feature type="compositionally biased region" description="Basic and acidic residues" evidence="1">
    <location>
        <begin position="785"/>
        <end position="810"/>
    </location>
</feature>
<protein>
    <submittedName>
        <fullName evidence="2">Discoidin domain protein</fullName>
    </submittedName>
</protein>
<organism evidence="2 3">
    <name type="scientific">Sumerlaea chitinivorans</name>
    <dbReference type="NCBI Taxonomy" id="2250252"/>
    <lineage>
        <taxon>Bacteria</taxon>
        <taxon>Candidatus Sumerlaeota</taxon>
        <taxon>Candidatus Sumerlaeia</taxon>
        <taxon>Candidatus Sumerlaeales</taxon>
        <taxon>Candidatus Sumerlaeaceae</taxon>
        <taxon>Candidatus Sumerlaea</taxon>
    </lineage>
</organism>
<dbReference type="GO" id="GO:0005975">
    <property type="term" value="P:carbohydrate metabolic process"/>
    <property type="evidence" value="ECO:0007669"/>
    <property type="project" value="InterPro"/>
</dbReference>
<dbReference type="SUPFAM" id="SSF48208">
    <property type="entry name" value="Six-hairpin glycosidases"/>
    <property type="match status" value="1"/>
</dbReference>
<accession>A0A2Z4Y481</accession>
<reference evidence="2 3" key="1">
    <citation type="submission" date="2018-05" db="EMBL/GenBank/DDBJ databases">
        <title>A metagenomic window into the 2 km-deep terrestrial subsurface aquifer revealed taxonomically and functionally diverse microbial community comprising novel uncultured bacterial lineages.</title>
        <authorList>
            <person name="Kadnikov V.V."/>
            <person name="Mardanov A.V."/>
            <person name="Beletsky A.V."/>
            <person name="Banks D."/>
            <person name="Pimenov N.V."/>
            <person name="Frank Y.A."/>
            <person name="Karnachuk O.V."/>
            <person name="Ravin N.V."/>
        </authorList>
    </citation>
    <scope>NUCLEOTIDE SEQUENCE [LARGE SCALE GENOMIC DNA]</scope>
    <source>
        <strain evidence="2">BY</strain>
    </source>
</reference>
<dbReference type="InterPro" id="IPR008928">
    <property type="entry name" value="6-hairpin_glycosidase_sf"/>
</dbReference>
<name>A0A2Z4Y481_SUMC1</name>
<evidence type="ECO:0000313" key="2">
    <source>
        <dbReference type="EMBL" id="AXA35522.1"/>
    </source>
</evidence>
<dbReference type="Proteomes" id="UP000262583">
    <property type="component" value="Chromosome"/>
</dbReference>
<dbReference type="AlphaFoldDB" id="A0A2Z4Y481"/>